<dbReference type="PANTHER" id="PTHR24220">
    <property type="entry name" value="IMPORT ATP-BINDING PROTEIN"/>
    <property type="match status" value="1"/>
</dbReference>
<dbReference type="InterPro" id="IPR027417">
    <property type="entry name" value="P-loop_NTPase"/>
</dbReference>
<dbReference type="OrthoDB" id="9809450at2"/>
<dbReference type="EMBL" id="AP021875">
    <property type="protein sequence ID" value="BBO75286.1"/>
    <property type="molecule type" value="Genomic_DNA"/>
</dbReference>
<feature type="domain" description="ABC transporter" evidence="3">
    <location>
        <begin position="2"/>
        <end position="248"/>
    </location>
</feature>
<dbReference type="PROSITE" id="PS00211">
    <property type="entry name" value="ABC_TRANSPORTER_1"/>
    <property type="match status" value="1"/>
</dbReference>
<proteinExistence type="predicted"/>
<dbReference type="PANTHER" id="PTHR24220:SF692">
    <property type="entry name" value="ABC TRANSPORTER DOMAIN-CONTAINING PROTEIN"/>
    <property type="match status" value="1"/>
</dbReference>
<dbReference type="InterPro" id="IPR015854">
    <property type="entry name" value="ABC_transpr_LolD-like"/>
</dbReference>
<reference evidence="4 5" key="1">
    <citation type="submission" date="2019-11" db="EMBL/GenBank/DDBJ databases">
        <title>Comparative genomics of hydrocarbon-degrading Desulfosarcina strains.</title>
        <authorList>
            <person name="Watanabe M."/>
            <person name="Kojima H."/>
            <person name="Fukui M."/>
        </authorList>
    </citation>
    <scope>NUCLEOTIDE SEQUENCE [LARGE SCALE GENOMIC DNA]</scope>
    <source>
        <strain evidence="4 5">PP31</strain>
    </source>
</reference>
<dbReference type="SUPFAM" id="SSF52540">
    <property type="entry name" value="P-loop containing nucleoside triphosphate hydrolases"/>
    <property type="match status" value="1"/>
</dbReference>
<dbReference type="InterPro" id="IPR017871">
    <property type="entry name" value="ABC_transporter-like_CS"/>
</dbReference>
<dbReference type="RefSeq" id="WP_155304223.1">
    <property type="nucleotide sequence ID" value="NZ_AP021875.1"/>
</dbReference>
<keyword evidence="1" id="KW-0547">Nucleotide-binding</keyword>
<protein>
    <submittedName>
        <fullName evidence="4">ABC transporter ATP-binding protein</fullName>
    </submittedName>
</protein>
<dbReference type="InterPro" id="IPR003439">
    <property type="entry name" value="ABC_transporter-like_ATP-bd"/>
</dbReference>
<dbReference type="Pfam" id="PF00005">
    <property type="entry name" value="ABC_tran"/>
    <property type="match status" value="1"/>
</dbReference>
<dbReference type="SMART" id="SM00382">
    <property type="entry name" value="AAA"/>
    <property type="match status" value="1"/>
</dbReference>
<keyword evidence="2 4" id="KW-0067">ATP-binding</keyword>
<accession>A0A5K7Z0S3</accession>
<name>A0A5K7Z0S3_9BACT</name>
<evidence type="ECO:0000313" key="5">
    <source>
        <dbReference type="Proteomes" id="UP000427769"/>
    </source>
</evidence>
<dbReference type="PROSITE" id="PS50893">
    <property type="entry name" value="ABC_TRANSPORTER_2"/>
    <property type="match status" value="1"/>
</dbReference>
<evidence type="ECO:0000313" key="4">
    <source>
        <dbReference type="EMBL" id="BBO75286.1"/>
    </source>
</evidence>
<evidence type="ECO:0000259" key="3">
    <source>
        <dbReference type="PROSITE" id="PS50893"/>
    </source>
</evidence>
<dbReference type="AlphaFoldDB" id="A0A5K7Z0S3"/>
<sequence length="270" mass="30203">MIRLQNLRCTFHAGTPNAKTVIRDLDLTVQAGEFVTIIGSNGAGKTTLFNLISGSLMPTAGKVYIGDEDVTAHPEHKRARYLGRIFQDPLVGTASNMTLEDNMMITCKKGFKWPVISLNRKMRAYFCEQLIHLKMGLESRMKENVSSLSGGQRQALTLLMMVLSRPDIALLDEHTAALDPRNAAIVMDLTTRFIREHRLTTLMITHNMNHAITYGSRLLMMDAGEIIIDVSGEEKKKLTVPRLLGMFADIRRQEFENDEVLLAGGRKTEG</sequence>
<organism evidence="4 5">
    <name type="scientific">Desulfosarcina widdelii</name>
    <dbReference type="NCBI Taxonomy" id="947919"/>
    <lineage>
        <taxon>Bacteria</taxon>
        <taxon>Pseudomonadati</taxon>
        <taxon>Thermodesulfobacteriota</taxon>
        <taxon>Desulfobacteria</taxon>
        <taxon>Desulfobacterales</taxon>
        <taxon>Desulfosarcinaceae</taxon>
        <taxon>Desulfosarcina</taxon>
    </lineage>
</organism>
<dbReference type="Proteomes" id="UP000427769">
    <property type="component" value="Chromosome"/>
</dbReference>
<dbReference type="GO" id="GO:0005524">
    <property type="term" value="F:ATP binding"/>
    <property type="evidence" value="ECO:0007669"/>
    <property type="project" value="UniProtKB-KW"/>
</dbReference>
<evidence type="ECO:0000256" key="2">
    <source>
        <dbReference type="ARBA" id="ARBA00022840"/>
    </source>
</evidence>
<gene>
    <name evidence="4" type="ORF">DSCW_27030</name>
</gene>
<dbReference type="GO" id="GO:0022857">
    <property type="term" value="F:transmembrane transporter activity"/>
    <property type="evidence" value="ECO:0007669"/>
    <property type="project" value="TreeGrafter"/>
</dbReference>
<dbReference type="GO" id="GO:0005886">
    <property type="term" value="C:plasma membrane"/>
    <property type="evidence" value="ECO:0007669"/>
    <property type="project" value="TreeGrafter"/>
</dbReference>
<keyword evidence="5" id="KW-1185">Reference proteome</keyword>
<dbReference type="Gene3D" id="3.40.50.300">
    <property type="entry name" value="P-loop containing nucleotide triphosphate hydrolases"/>
    <property type="match status" value="1"/>
</dbReference>
<evidence type="ECO:0000256" key="1">
    <source>
        <dbReference type="ARBA" id="ARBA00022741"/>
    </source>
</evidence>
<dbReference type="KEGG" id="dwd:DSCW_27030"/>
<dbReference type="InterPro" id="IPR003593">
    <property type="entry name" value="AAA+_ATPase"/>
</dbReference>
<dbReference type="GO" id="GO:0016887">
    <property type="term" value="F:ATP hydrolysis activity"/>
    <property type="evidence" value="ECO:0007669"/>
    <property type="project" value="InterPro"/>
</dbReference>